<evidence type="ECO:0000313" key="2">
    <source>
        <dbReference type="EMBL" id="KIK26663.1"/>
    </source>
</evidence>
<evidence type="ECO:0000259" key="1">
    <source>
        <dbReference type="Pfam" id="PF13847"/>
    </source>
</evidence>
<reference evidence="3" key="2">
    <citation type="submission" date="2015-01" db="EMBL/GenBank/DDBJ databases">
        <title>Evolutionary Origins and Diversification of the Mycorrhizal Mutualists.</title>
        <authorList>
            <consortium name="DOE Joint Genome Institute"/>
            <consortium name="Mycorrhizal Genomics Consortium"/>
            <person name="Kohler A."/>
            <person name="Kuo A."/>
            <person name="Nagy L.G."/>
            <person name="Floudas D."/>
            <person name="Copeland A."/>
            <person name="Barry K.W."/>
            <person name="Cichocki N."/>
            <person name="Veneault-Fourrey C."/>
            <person name="LaButti K."/>
            <person name="Lindquist E.A."/>
            <person name="Lipzen A."/>
            <person name="Lundell T."/>
            <person name="Morin E."/>
            <person name="Murat C."/>
            <person name="Riley R."/>
            <person name="Ohm R."/>
            <person name="Sun H."/>
            <person name="Tunlid A."/>
            <person name="Henrissat B."/>
            <person name="Grigoriev I.V."/>
            <person name="Hibbett D.S."/>
            <person name="Martin F."/>
        </authorList>
    </citation>
    <scope>NUCLEOTIDE SEQUENCE [LARGE SCALE GENOMIC DNA]</scope>
    <source>
        <strain evidence="3">441</strain>
    </source>
</reference>
<proteinExistence type="predicted"/>
<dbReference type="InterPro" id="IPR025714">
    <property type="entry name" value="Methyltranfer_dom"/>
</dbReference>
<dbReference type="Gene3D" id="3.40.50.150">
    <property type="entry name" value="Vaccinia Virus protein VP39"/>
    <property type="match status" value="1"/>
</dbReference>
<dbReference type="HOGENOM" id="CLU_037990_5_3_1"/>
<dbReference type="InterPro" id="IPR029063">
    <property type="entry name" value="SAM-dependent_MTases_sf"/>
</dbReference>
<protein>
    <recommendedName>
        <fullName evidence="1">Methyltransferase domain-containing protein</fullName>
    </recommendedName>
</protein>
<dbReference type="CDD" id="cd02440">
    <property type="entry name" value="AdoMet_MTases"/>
    <property type="match status" value="1"/>
</dbReference>
<dbReference type="PANTHER" id="PTHR43861:SF1">
    <property type="entry name" value="TRANS-ACONITATE 2-METHYLTRANSFERASE"/>
    <property type="match status" value="1"/>
</dbReference>
<gene>
    <name evidence="2" type="ORF">PISMIDRAFT_675564</name>
</gene>
<sequence>MQATGQTSREDYRANDYNKTASFVYSEEFTSPIFGCLNPSEGDRIIDLGCGSGELTVKIQDAVGPKGFVVGVDCNQDMLEKASENGVRNLVLCDIQDLHTPTDLIEGKSFDAAFSNAALHWCKQSPSGVLDGIKRVLKDGGRFICEMGGYLNCTGVRLSLHRVLRKHGLEPEKVDPWYFPSVREYRKLLENAGFRVNSIALVPRITSLNGDGLRDFLQLFVRGTWLKALSDEDAAEIMDEVTQMCAVDLKDAEGNWSMMYVRLRFSATLQS</sequence>
<dbReference type="AlphaFoldDB" id="A0A0D0A3N2"/>
<feature type="domain" description="Methyltransferase" evidence="1">
    <location>
        <begin position="40"/>
        <end position="146"/>
    </location>
</feature>
<dbReference type="STRING" id="765257.A0A0D0A3N2"/>
<accession>A0A0D0A3N2</accession>
<organism evidence="2 3">
    <name type="scientific">Pisolithus microcarpus 441</name>
    <dbReference type="NCBI Taxonomy" id="765257"/>
    <lineage>
        <taxon>Eukaryota</taxon>
        <taxon>Fungi</taxon>
        <taxon>Dikarya</taxon>
        <taxon>Basidiomycota</taxon>
        <taxon>Agaricomycotina</taxon>
        <taxon>Agaricomycetes</taxon>
        <taxon>Agaricomycetidae</taxon>
        <taxon>Boletales</taxon>
        <taxon>Sclerodermatineae</taxon>
        <taxon>Pisolithaceae</taxon>
        <taxon>Pisolithus</taxon>
    </lineage>
</organism>
<dbReference type="Proteomes" id="UP000054018">
    <property type="component" value="Unassembled WGS sequence"/>
</dbReference>
<dbReference type="Pfam" id="PF13847">
    <property type="entry name" value="Methyltransf_31"/>
    <property type="match status" value="1"/>
</dbReference>
<dbReference type="EMBL" id="KN833700">
    <property type="protein sequence ID" value="KIK26663.1"/>
    <property type="molecule type" value="Genomic_DNA"/>
</dbReference>
<dbReference type="PANTHER" id="PTHR43861">
    <property type="entry name" value="TRANS-ACONITATE 2-METHYLTRANSFERASE-RELATED"/>
    <property type="match status" value="1"/>
</dbReference>
<evidence type="ECO:0000313" key="3">
    <source>
        <dbReference type="Proteomes" id="UP000054018"/>
    </source>
</evidence>
<name>A0A0D0A3N2_9AGAM</name>
<dbReference type="OrthoDB" id="10017101at2759"/>
<dbReference type="SUPFAM" id="SSF53335">
    <property type="entry name" value="S-adenosyl-L-methionine-dependent methyltransferases"/>
    <property type="match status" value="1"/>
</dbReference>
<reference evidence="2 3" key="1">
    <citation type="submission" date="2014-04" db="EMBL/GenBank/DDBJ databases">
        <authorList>
            <consortium name="DOE Joint Genome Institute"/>
            <person name="Kuo A."/>
            <person name="Kohler A."/>
            <person name="Costa M.D."/>
            <person name="Nagy L.G."/>
            <person name="Floudas D."/>
            <person name="Copeland A."/>
            <person name="Barry K.W."/>
            <person name="Cichocki N."/>
            <person name="Veneault-Fourrey C."/>
            <person name="LaButti K."/>
            <person name="Lindquist E.A."/>
            <person name="Lipzen A."/>
            <person name="Lundell T."/>
            <person name="Morin E."/>
            <person name="Murat C."/>
            <person name="Sun H."/>
            <person name="Tunlid A."/>
            <person name="Henrissat B."/>
            <person name="Grigoriev I.V."/>
            <person name="Hibbett D.S."/>
            <person name="Martin F."/>
            <person name="Nordberg H.P."/>
            <person name="Cantor M.N."/>
            <person name="Hua S.X."/>
        </authorList>
    </citation>
    <scope>NUCLEOTIDE SEQUENCE [LARGE SCALE GENOMIC DNA]</scope>
    <source>
        <strain evidence="2 3">441</strain>
    </source>
</reference>
<keyword evidence="3" id="KW-1185">Reference proteome</keyword>